<dbReference type="GO" id="GO:0000272">
    <property type="term" value="P:polysaccharide catabolic process"/>
    <property type="evidence" value="ECO:0007669"/>
    <property type="project" value="InterPro"/>
</dbReference>
<dbReference type="AlphaFoldDB" id="A0A381TU77"/>
<sequence>MIPFNKKHFLLPLMLCFALCQEHSLRFDGNGDYVLIQDHFDLDLTQNYTLEAWIFPESFDWLCGIISKYHTPASHGYVLRLTSQSPYTGISFDEAETNTGILYSGQWFHIAAVKESGQRRLYVNGTEYSLSGNPLNTSANTDPLRIGSDYGDRYFHGKIDEIRLWNIPRTETDIISTMETTLTGNEDGLVAYYSFNEGTGDTLHDNSGNSHTGIIRGNPTWADGYNLSGLSGDLNFDDVLNIYDTVILAAIMLGMEDGTDIQINTADTNQDGIIDIADLVLLIQWILDIDGHARIPVQKAKYFMQDRSVVLQTDGEIAGLQIELSHPVEIMDQKLPLSWAWKQSGEKIIAYSLDGSSLQPGTLFLLDENVKIDHFTVADWSSNSKKIHAAVIPEEFNLSSFPNPFNPVNHIAFKLESSSFIDISLFNTKGQKINTILHETKNSGPHQMQWRPSSLSSGTYFLQISDGANKQTKKVILLK</sequence>
<dbReference type="Pfam" id="PF18962">
    <property type="entry name" value="Por_Secre_tail"/>
    <property type="match status" value="1"/>
</dbReference>
<accession>A0A381TU77</accession>
<reference evidence="4" key="1">
    <citation type="submission" date="2018-05" db="EMBL/GenBank/DDBJ databases">
        <authorList>
            <person name="Lanie J.A."/>
            <person name="Ng W.-L."/>
            <person name="Kazmierczak K.M."/>
            <person name="Andrzejewski T.M."/>
            <person name="Davidsen T.M."/>
            <person name="Wayne K.J."/>
            <person name="Tettelin H."/>
            <person name="Glass J.I."/>
            <person name="Rusch D."/>
            <person name="Podicherti R."/>
            <person name="Tsui H.-C.T."/>
            <person name="Winkler M.E."/>
        </authorList>
    </citation>
    <scope>NUCLEOTIDE SEQUENCE</scope>
</reference>
<dbReference type="InterPro" id="IPR013320">
    <property type="entry name" value="ConA-like_dom_sf"/>
</dbReference>
<protein>
    <recommendedName>
        <fullName evidence="3">Dockerin domain-containing protein</fullName>
    </recommendedName>
</protein>
<keyword evidence="1" id="KW-0732">Signal</keyword>
<dbReference type="InterPro" id="IPR006558">
    <property type="entry name" value="LamG-like"/>
</dbReference>
<dbReference type="Pfam" id="PF13385">
    <property type="entry name" value="Laminin_G_3"/>
    <property type="match status" value="1"/>
</dbReference>
<evidence type="ECO:0000256" key="1">
    <source>
        <dbReference type="ARBA" id="ARBA00022729"/>
    </source>
</evidence>
<dbReference type="Gene3D" id="2.60.120.200">
    <property type="match status" value="1"/>
</dbReference>
<proteinExistence type="predicted"/>
<dbReference type="Gene3D" id="1.10.1330.10">
    <property type="entry name" value="Dockerin domain"/>
    <property type="match status" value="1"/>
</dbReference>
<dbReference type="PROSITE" id="PS00018">
    <property type="entry name" value="EF_HAND_1"/>
    <property type="match status" value="1"/>
</dbReference>
<dbReference type="InterPro" id="IPR036439">
    <property type="entry name" value="Dockerin_dom_sf"/>
</dbReference>
<dbReference type="InterPro" id="IPR026444">
    <property type="entry name" value="Secre_tail"/>
</dbReference>
<dbReference type="InterPro" id="IPR016134">
    <property type="entry name" value="Dockerin_dom"/>
</dbReference>
<dbReference type="CDD" id="cd14256">
    <property type="entry name" value="Dockerin_I"/>
    <property type="match status" value="1"/>
</dbReference>
<dbReference type="SUPFAM" id="SSF49899">
    <property type="entry name" value="Concanavalin A-like lectins/glucanases"/>
    <property type="match status" value="1"/>
</dbReference>
<dbReference type="SUPFAM" id="SSF63446">
    <property type="entry name" value="Type I dockerin domain"/>
    <property type="match status" value="1"/>
</dbReference>
<evidence type="ECO:0000256" key="2">
    <source>
        <dbReference type="ARBA" id="ARBA00023157"/>
    </source>
</evidence>
<evidence type="ECO:0000259" key="3">
    <source>
        <dbReference type="PROSITE" id="PS51766"/>
    </source>
</evidence>
<gene>
    <name evidence="4" type="ORF">METZ01_LOCUS72440</name>
</gene>
<feature type="domain" description="Dockerin" evidence="3">
    <location>
        <begin position="227"/>
        <end position="297"/>
    </location>
</feature>
<organism evidence="4">
    <name type="scientific">marine metagenome</name>
    <dbReference type="NCBI Taxonomy" id="408172"/>
    <lineage>
        <taxon>unclassified sequences</taxon>
        <taxon>metagenomes</taxon>
        <taxon>ecological metagenomes</taxon>
    </lineage>
</organism>
<dbReference type="InterPro" id="IPR018247">
    <property type="entry name" value="EF_Hand_1_Ca_BS"/>
</dbReference>
<name>A0A381TU77_9ZZZZ</name>
<dbReference type="EMBL" id="UINC01005174">
    <property type="protein sequence ID" value="SVA19586.1"/>
    <property type="molecule type" value="Genomic_DNA"/>
</dbReference>
<dbReference type="PROSITE" id="PS51766">
    <property type="entry name" value="DOCKERIN"/>
    <property type="match status" value="1"/>
</dbReference>
<evidence type="ECO:0000313" key="4">
    <source>
        <dbReference type="EMBL" id="SVA19586.1"/>
    </source>
</evidence>
<dbReference type="InterPro" id="IPR002105">
    <property type="entry name" value="Dockerin_1_rpt"/>
</dbReference>
<keyword evidence="2" id="KW-1015">Disulfide bond</keyword>
<dbReference type="Pfam" id="PF00404">
    <property type="entry name" value="Dockerin_1"/>
    <property type="match status" value="1"/>
</dbReference>
<dbReference type="GO" id="GO:0004553">
    <property type="term" value="F:hydrolase activity, hydrolyzing O-glycosyl compounds"/>
    <property type="evidence" value="ECO:0007669"/>
    <property type="project" value="InterPro"/>
</dbReference>
<dbReference type="NCBIfam" id="TIGR04183">
    <property type="entry name" value="Por_Secre_tail"/>
    <property type="match status" value="1"/>
</dbReference>
<dbReference type="SMART" id="SM00560">
    <property type="entry name" value="LamGL"/>
    <property type="match status" value="1"/>
</dbReference>